<reference evidence="1 2" key="1">
    <citation type="submission" date="2019-04" db="EMBL/GenBank/DDBJ databases">
        <title>Genome sequencing of Streptococcus rubneri DSM 26920(T).</title>
        <authorList>
            <person name="Kook J.-K."/>
            <person name="Park S.-N."/>
            <person name="Lim Y.K."/>
        </authorList>
    </citation>
    <scope>NUCLEOTIDE SEQUENCE [LARGE SCALE GENOMIC DNA]</scope>
    <source>
        <strain evidence="1 2">DSM 26920</strain>
    </source>
</reference>
<evidence type="ECO:0000313" key="1">
    <source>
        <dbReference type="EMBL" id="TGN92008.1"/>
    </source>
</evidence>
<keyword evidence="1" id="KW-0378">Hydrolase</keyword>
<dbReference type="Gene3D" id="3.40.50.1820">
    <property type="entry name" value="alpha/beta hydrolase"/>
    <property type="match status" value="1"/>
</dbReference>
<organism evidence="1 2">
    <name type="scientific">Streptococcus rubneri</name>
    <dbReference type="NCBI Taxonomy" id="1234680"/>
    <lineage>
        <taxon>Bacteria</taxon>
        <taxon>Bacillati</taxon>
        <taxon>Bacillota</taxon>
        <taxon>Bacilli</taxon>
        <taxon>Lactobacillales</taxon>
        <taxon>Streptococcaceae</taxon>
        <taxon>Streptococcus</taxon>
    </lineage>
</organism>
<keyword evidence="2" id="KW-1185">Reference proteome</keyword>
<comment type="caution">
    <text evidence="1">The sequence shown here is derived from an EMBL/GenBank/DDBJ whole genome shotgun (WGS) entry which is preliminary data.</text>
</comment>
<proteinExistence type="predicted"/>
<dbReference type="OrthoDB" id="9805423at2"/>
<dbReference type="AlphaFoldDB" id="A0A4Z1DZ91"/>
<evidence type="ECO:0000313" key="2">
    <source>
        <dbReference type="Proteomes" id="UP000297986"/>
    </source>
</evidence>
<dbReference type="RefSeq" id="WP_135782355.1">
    <property type="nucleotide sequence ID" value="NZ_JADMRL010000001.1"/>
</dbReference>
<sequence length="251" mass="28786">MKMLDVNSEKNKVVLLVHPMLSSAQGMKQLLSDQMGNEYRYLIPDLSAHGEAATIPYLSAKRESEYIYEYLKTHQIDELDLAFGASLGAVVLLQLLNYKDIKIHKAVFEGCSVWQASRLHEVFSRIFFIYKHRMAIKNRSLAVKKIVALYGETAEVMADNFIAMDEDSIRHICHDCAFVELPSLSKEEQLNCTFSYGSKEFDLIGARRILPEKYPFAKMKIWNGYQHCTKLTSDPLAYGDMLKNEMITNRI</sequence>
<dbReference type="GO" id="GO:0016787">
    <property type="term" value="F:hydrolase activity"/>
    <property type="evidence" value="ECO:0007669"/>
    <property type="project" value="UniProtKB-KW"/>
</dbReference>
<gene>
    <name evidence="1" type="ORF">E5S68_03430</name>
</gene>
<name>A0A4Z1DZ91_9STRE</name>
<accession>A0A4Z1DZ91</accession>
<dbReference type="Proteomes" id="UP000297986">
    <property type="component" value="Unassembled WGS sequence"/>
</dbReference>
<dbReference type="InterPro" id="IPR029058">
    <property type="entry name" value="AB_hydrolase_fold"/>
</dbReference>
<protein>
    <submittedName>
        <fullName evidence="1">Alpha/beta hydrolase</fullName>
    </submittedName>
</protein>
<dbReference type="EMBL" id="SRRP01000001">
    <property type="protein sequence ID" value="TGN92008.1"/>
    <property type="molecule type" value="Genomic_DNA"/>
</dbReference>
<dbReference type="SUPFAM" id="SSF53474">
    <property type="entry name" value="alpha/beta-Hydrolases"/>
    <property type="match status" value="1"/>
</dbReference>